<feature type="transmembrane region" description="Helical" evidence="1">
    <location>
        <begin position="59"/>
        <end position="78"/>
    </location>
</feature>
<gene>
    <name evidence="2" type="ORF">BKP35_07615</name>
</gene>
<sequence length="420" mass="42766">MDIEVSSFGTLLGLIVTVALILKKVNPAYAMMFGALTGGIVGGLSLMESVQVMVHGAEGMTGVVLRVLAAGVLAGVLIESGAAKRIAETILHKLGETKALLAITGATMILTGVGVFIGVAILTVAPIALSIAKRANISKFAILLAVSGGGKAGNIISPNPNAIAVAEAFKVPLTSVMVAGVLPAIGGVVITYFIAKRLVNRGSLVTERDLPEPFMNEKLPSLAAALSGPAIAIMLLLFQPIFGIVIDPLIALPIGGIAGALIMRKGNQLNMFITSGITKMSAIAILLLGTGTLAGVIAHSALISVILESIDSLGIQPYWIAPIAGVTMSAATGSTAAASAVAGNVFAPTIIDLGVNALAGAAMVHAGATVLDHLPHGTFFHITRGSVNMELKERFKLLPYETVIGLGIVVLSTLIFGVLL</sequence>
<keyword evidence="1" id="KW-0812">Transmembrane</keyword>
<name>A0A1S2LNK0_9BACI</name>
<protein>
    <submittedName>
        <fullName evidence="2">Gluconate:proton symporter</fullName>
    </submittedName>
</protein>
<comment type="caution">
    <text evidence="2">The sequence shown here is derived from an EMBL/GenBank/DDBJ whole genome shotgun (WGS) entry which is preliminary data.</text>
</comment>
<dbReference type="OrthoDB" id="2136698at2"/>
<keyword evidence="1" id="KW-1133">Transmembrane helix</keyword>
<organism evidence="2 3">
    <name type="scientific">Anaerobacillus arseniciselenatis</name>
    <dbReference type="NCBI Taxonomy" id="85682"/>
    <lineage>
        <taxon>Bacteria</taxon>
        <taxon>Bacillati</taxon>
        <taxon>Bacillota</taxon>
        <taxon>Bacilli</taxon>
        <taxon>Bacillales</taxon>
        <taxon>Bacillaceae</taxon>
        <taxon>Anaerobacillus</taxon>
    </lineage>
</organism>
<dbReference type="InterPro" id="IPR003474">
    <property type="entry name" value="Glcn_transporter"/>
</dbReference>
<feature type="transmembrane region" description="Helical" evidence="1">
    <location>
        <begin position="319"/>
        <end position="341"/>
    </location>
</feature>
<accession>A0A1S2LNK0</accession>
<feature type="transmembrane region" description="Helical" evidence="1">
    <location>
        <begin position="99"/>
        <end position="129"/>
    </location>
</feature>
<evidence type="ECO:0000256" key="1">
    <source>
        <dbReference type="SAM" id="Phobius"/>
    </source>
</evidence>
<feature type="transmembrane region" description="Helical" evidence="1">
    <location>
        <begin position="176"/>
        <end position="199"/>
    </location>
</feature>
<feature type="transmembrane region" description="Helical" evidence="1">
    <location>
        <begin position="219"/>
        <end position="238"/>
    </location>
</feature>
<dbReference type="PANTHER" id="PTHR30354">
    <property type="entry name" value="GNT FAMILY GLUCONATE TRANSPORTER"/>
    <property type="match status" value="1"/>
</dbReference>
<keyword evidence="1" id="KW-0472">Membrane</keyword>
<feature type="transmembrane region" description="Helical" evidence="1">
    <location>
        <begin position="353"/>
        <end position="371"/>
    </location>
</feature>
<dbReference type="GO" id="GO:0015128">
    <property type="term" value="F:gluconate transmembrane transporter activity"/>
    <property type="evidence" value="ECO:0007669"/>
    <property type="project" value="InterPro"/>
</dbReference>
<reference evidence="2 3" key="1">
    <citation type="submission" date="2016-10" db="EMBL/GenBank/DDBJ databases">
        <title>Draft genome sequences of four alkaliphilic bacteria belonging to the Anaerobacillus genus.</title>
        <authorList>
            <person name="Bassil N.M."/>
            <person name="Lloyd J.R."/>
        </authorList>
    </citation>
    <scope>NUCLEOTIDE SEQUENCE [LARGE SCALE GENOMIC DNA]</scope>
    <source>
        <strain evidence="2 3">DSM 15340</strain>
    </source>
</reference>
<dbReference type="GO" id="GO:0005886">
    <property type="term" value="C:plasma membrane"/>
    <property type="evidence" value="ECO:0007669"/>
    <property type="project" value="TreeGrafter"/>
</dbReference>
<proteinExistence type="predicted"/>
<dbReference type="AlphaFoldDB" id="A0A1S2LNK0"/>
<feature type="transmembrane region" description="Helical" evidence="1">
    <location>
        <begin position="29"/>
        <end position="47"/>
    </location>
</feature>
<dbReference type="EMBL" id="MLQQ01000010">
    <property type="protein sequence ID" value="OIJ14061.1"/>
    <property type="molecule type" value="Genomic_DNA"/>
</dbReference>
<dbReference type="Proteomes" id="UP000180098">
    <property type="component" value="Unassembled WGS sequence"/>
</dbReference>
<feature type="transmembrane region" description="Helical" evidence="1">
    <location>
        <begin position="6"/>
        <end position="22"/>
    </location>
</feature>
<evidence type="ECO:0000313" key="3">
    <source>
        <dbReference type="Proteomes" id="UP000180098"/>
    </source>
</evidence>
<dbReference type="Pfam" id="PF02447">
    <property type="entry name" value="GntP_permease"/>
    <property type="match status" value="1"/>
</dbReference>
<feature type="transmembrane region" description="Helical" evidence="1">
    <location>
        <begin position="244"/>
        <end position="263"/>
    </location>
</feature>
<feature type="transmembrane region" description="Helical" evidence="1">
    <location>
        <begin position="397"/>
        <end position="419"/>
    </location>
</feature>
<dbReference type="PANTHER" id="PTHR30354:SF23">
    <property type="entry name" value="GNTP FAMILY PERMEASE"/>
    <property type="match status" value="1"/>
</dbReference>
<evidence type="ECO:0000313" key="2">
    <source>
        <dbReference type="EMBL" id="OIJ14061.1"/>
    </source>
</evidence>
<keyword evidence="3" id="KW-1185">Reference proteome</keyword>
<dbReference type="RefSeq" id="WP_071312756.1">
    <property type="nucleotide sequence ID" value="NZ_MLQQ01000010.1"/>
</dbReference>
<feature type="transmembrane region" description="Helical" evidence="1">
    <location>
        <begin position="283"/>
        <end position="307"/>
    </location>
</feature>